<dbReference type="PROSITE" id="PS51446">
    <property type="entry name" value="PACIFASTIN"/>
    <property type="match status" value="3"/>
</dbReference>
<dbReference type="InterPro" id="IPR036201">
    <property type="entry name" value="Pacifastin_dom_sf"/>
</dbReference>
<dbReference type="InterPro" id="IPR016307">
    <property type="entry name" value="Prtase-inh_pacifastin"/>
</dbReference>
<feature type="disulfide bond" evidence="5">
    <location>
        <begin position="83"/>
        <end position="98"/>
    </location>
</feature>
<feature type="chain" id="PRO_5004878523" evidence="6">
    <location>
        <begin position="31"/>
        <end position="159"/>
    </location>
</feature>
<dbReference type="GO" id="GO:0005576">
    <property type="term" value="C:extracellular region"/>
    <property type="evidence" value="ECO:0007669"/>
    <property type="project" value="UniProtKB-SubCell"/>
</dbReference>
<dbReference type="AlphaFoldDB" id="W6MNY0"/>
<keyword evidence="3 5" id="KW-1015">Disulfide bond</keyword>
<organism evidence="8">
    <name type="scientific">Coenobita clypeatus</name>
    <dbReference type="NCBI Taxonomy" id="474045"/>
    <lineage>
        <taxon>Eukaryota</taxon>
        <taxon>Metazoa</taxon>
        <taxon>Ecdysozoa</taxon>
        <taxon>Arthropoda</taxon>
        <taxon>Crustacea</taxon>
        <taxon>Multicrustacea</taxon>
        <taxon>Malacostraca</taxon>
        <taxon>Eumalacostraca</taxon>
        <taxon>Eucarida</taxon>
        <taxon>Decapoda</taxon>
        <taxon>Pleocyemata</taxon>
        <taxon>Anomura</taxon>
        <taxon>Paguroidea</taxon>
        <taxon>Coenobitidae</taxon>
        <taxon>Coenobita</taxon>
    </lineage>
</organism>
<evidence type="ECO:0000313" key="8">
    <source>
        <dbReference type="EMBL" id="CDK12586.1"/>
    </source>
</evidence>
<comment type="subcellular location">
    <subcellularLocation>
        <location evidence="1">Secreted</location>
    </subcellularLocation>
</comment>
<evidence type="ECO:0000259" key="7">
    <source>
        <dbReference type="PROSITE" id="PS51446"/>
    </source>
</evidence>
<evidence type="ECO:0000256" key="5">
    <source>
        <dbReference type="PROSITE-ProRule" id="PRU00776"/>
    </source>
</evidence>
<gene>
    <name evidence="8" type="primary">pacifastin-like-3</name>
</gene>
<proteinExistence type="inferred from homology"/>
<reference evidence="8" key="2">
    <citation type="submission" date="2014-02" db="EMBL/GenBank/DDBJ databases">
        <title>The hermit crab's nose antennal transcriptomics.</title>
        <authorList>
            <person name="Groh K.C."/>
            <person name="Vogel H."/>
            <person name="Stensmyr M.C."/>
            <person name="Grosse-Wilde E."/>
            <person name="Hansson B.S."/>
        </authorList>
    </citation>
    <scope>NUCLEOTIDE SEQUENCE</scope>
    <source>
        <tissue evidence="8">Antennules</tissue>
    </source>
</reference>
<sequence>VVRVSDRMVVLRGQTLGPALILLALSIAAANEPECKDGSEWMEDCNTCYCIDGRKSCTKIACEGERSKREAVPIPVDSDERECEAGAKWRRGCNRCMCTANGLAACTRKLCPPGFSQQAAAAGVPECEGHGSFKIDCNWCYCVDGRAICTTKACDYDSP</sequence>
<evidence type="ECO:0000256" key="1">
    <source>
        <dbReference type="ARBA" id="ARBA00004613"/>
    </source>
</evidence>
<keyword evidence="5" id="KW-0722">Serine protease inhibitor</keyword>
<dbReference type="InterPro" id="IPR008037">
    <property type="entry name" value="Pacifastin_dom"/>
</dbReference>
<keyword evidence="6" id="KW-0732">Signal</keyword>
<keyword evidence="2" id="KW-0964">Secreted</keyword>
<reference evidence="8" key="1">
    <citation type="submission" date="2013-06" db="EMBL/GenBank/DDBJ databases">
        <authorList>
            <person name="Groh K."/>
        </authorList>
    </citation>
    <scope>NUCLEOTIDE SEQUENCE</scope>
    <source>
        <tissue evidence="8">Antennules</tissue>
    </source>
</reference>
<name>W6MNY0_9EUCA</name>
<feature type="domain" description="Pacifastin" evidence="7">
    <location>
        <begin position="80"/>
        <end position="114"/>
    </location>
</feature>
<feature type="disulfide bond" evidence="5">
    <location>
        <begin position="127"/>
        <end position="142"/>
    </location>
</feature>
<evidence type="ECO:0000256" key="2">
    <source>
        <dbReference type="ARBA" id="ARBA00022525"/>
    </source>
</evidence>
<feature type="site" description="Reactive bond" evidence="5">
    <location>
        <begin position="108"/>
        <end position="109"/>
    </location>
</feature>
<evidence type="ECO:0000256" key="6">
    <source>
        <dbReference type="SAM" id="SignalP"/>
    </source>
</evidence>
<feature type="disulfide bond" evidence="5">
    <location>
        <begin position="96"/>
        <end position="106"/>
    </location>
</feature>
<feature type="signal peptide" evidence="6">
    <location>
        <begin position="1"/>
        <end position="30"/>
    </location>
</feature>
<dbReference type="SUPFAM" id="SSF57283">
    <property type="entry name" value="PMP inhibitors"/>
    <property type="match status" value="3"/>
</dbReference>
<dbReference type="PIRSF" id="PIRSF001625">
    <property type="entry name" value="Prot_inhib_pacifastin"/>
    <property type="match status" value="1"/>
</dbReference>
<keyword evidence="5" id="KW-0646">Protease inhibitor</keyword>
<feature type="domain" description="Pacifastin" evidence="7">
    <location>
        <begin position="124"/>
        <end position="157"/>
    </location>
</feature>
<dbReference type="GO" id="GO:0004867">
    <property type="term" value="F:serine-type endopeptidase inhibitor activity"/>
    <property type="evidence" value="ECO:0007669"/>
    <property type="project" value="UniProtKB-UniRule"/>
</dbReference>
<feature type="domain" description="Pacifastin" evidence="7">
    <location>
        <begin position="32"/>
        <end position="65"/>
    </location>
</feature>
<feature type="disulfide bond" evidence="5">
    <location>
        <begin position="93"/>
        <end position="111"/>
    </location>
</feature>
<dbReference type="Pfam" id="PF05375">
    <property type="entry name" value="Pacifastin_I"/>
    <property type="match status" value="3"/>
</dbReference>
<feature type="non-terminal residue" evidence="8">
    <location>
        <position position="1"/>
    </location>
</feature>
<feature type="disulfide bond" evidence="5">
    <location>
        <begin position="35"/>
        <end position="50"/>
    </location>
</feature>
<evidence type="ECO:0000256" key="3">
    <source>
        <dbReference type="ARBA" id="ARBA00023157"/>
    </source>
</evidence>
<feature type="non-terminal residue" evidence="8">
    <location>
        <position position="159"/>
    </location>
</feature>
<evidence type="ECO:0000256" key="4">
    <source>
        <dbReference type="ARBA" id="ARBA00029459"/>
    </source>
</evidence>
<accession>W6MNY0</accession>
<feature type="site" description="Reactive bond" evidence="5">
    <location>
        <begin position="151"/>
        <end position="152"/>
    </location>
</feature>
<protein>
    <submittedName>
        <fullName evidence="8">Pacifastin-like-3 protein</fullName>
    </submittedName>
</protein>
<comment type="similarity">
    <text evidence="4 5">Belongs to the protease inhibitor I19 family.</text>
</comment>
<dbReference type="EMBL" id="HABY01000057">
    <property type="protein sequence ID" value="CDK12586.1"/>
    <property type="molecule type" value="Transcribed_RNA"/>
</dbReference>
<comment type="caution">
    <text evidence="5">Lacks conserved residue(s) required for the propagation of feature annotation.</text>
</comment>